<reference evidence="3 4" key="1">
    <citation type="journal article" date="2012" name="PLoS Pathog.">
        <title>Diverse lifestyles and strategies of plant pathogenesis encoded in the genomes of eighteen Dothideomycetes fungi.</title>
        <authorList>
            <person name="Ohm R.A."/>
            <person name="Feau N."/>
            <person name="Henrissat B."/>
            <person name="Schoch C.L."/>
            <person name="Horwitz B.A."/>
            <person name="Barry K.W."/>
            <person name="Condon B.J."/>
            <person name="Copeland A.C."/>
            <person name="Dhillon B."/>
            <person name="Glaser F."/>
            <person name="Hesse C.N."/>
            <person name="Kosti I."/>
            <person name="LaButti K."/>
            <person name="Lindquist E.A."/>
            <person name="Lucas S."/>
            <person name="Salamov A.A."/>
            <person name="Bradshaw R.E."/>
            <person name="Ciuffetti L."/>
            <person name="Hamelin R.C."/>
            <person name="Kema G.H.J."/>
            <person name="Lawrence C."/>
            <person name="Scott J.A."/>
            <person name="Spatafora J.W."/>
            <person name="Turgeon B.G."/>
            <person name="de Wit P.J.G.M."/>
            <person name="Zhong S."/>
            <person name="Goodwin S.B."/>
            <person name="Grigoriev I.V."/>
        </authorList>
    </citation>
    <scope>NUCLEOTIDE SEQUENCE [LARGE SCALE GENOMIC DNA]</scope>
    <source>
        <strain evidence="4">ND90Pr / ATCC 201652</strain>
    </source>
</reference>
<evidence type="ECO:0000313" key="4">
    <source>
        <dbReference type="Proteomes" id="UP000016934"/>
    </source>
</evidence>
<proteinExistence type="predicted"/>
<dbReference type="Proteomes" id="UP000016934">
    <property type="component" value="Unassembled WGS sequence"/>
</dbReference>
<organism evidence="3 4">
    <name type="scientific">Cochliobolus sativus (strain ND90Pr / ATCC 201652)</name>
    <name type="common">Common root rot and spot blotch fungus</name>
    <name type="synonym">Bipolaris sorokiniana</name>
    <dbReference type="NCBI Taxonomy" id="665912"/>
    <lineage>
        <taxon>Eukaryota</taxon>
        <taxon>Fungi</taxon>
        <taxon>Dikarya</taxon>
        <taxon>Ascomycota</taxon>
        <taxon>Pezizomycotina</taxon>
        <taxon>Dothideomycetes</taxon>
        <taxon>Pleosporomycetidae</taxon>
        <taxon>Pleosporales</taxon>
        <taxon>Pleosporineae</taxon>
        <taxon>Pleosporaceae</taxon>
        <taxon>Bipolaris</taxon>
    </lineage>
</organism>
<keyword evidence="4" id="KW-1185">Reference proteome</keyword>
<dbReference type="EMBL" id="KB445642">
    <property type="protein sequence ID" value="EMD64622.1"/>
    <property type="molecule type" value="Genomic_DNA"/>
</dbReference>
<feature type="signal peptide" evidence="2">
    <location>
        <begin position="1"/>
        <end position="20"/>
    </location>
</feature>
<dbReference type="STRING" id="665912.M2T6P4"/>
<feature type="non-terminal residue" evidence="3">
    <location>
        <position position="86"/>
    </location>
</feature>
<dbReference type="OMA" id="DRPRYYI"/>
<evidence type="ECO:0000313" key="3">
    <source>
        <dbReference type="EMBL" id="EMD64622.1"/>
    </source>
</evidence>
<evidence type="ECO:0000256" key="1">
    <source>
        <dbReference type="SAM" id="MobiDB-lite"/>
    </source>
</evidence>
<dbReference type="AlphaFoldDB" id="M2T6P4"/>
<evidence type="ECO:0000256" key="2">
    <source>
        <dbReference type="SAM" id="SignalP"/>
    </source>
</evidence>
<gene>
    <name evidence="3" type="ORF">COCSADRAFT_61048</name>
</gene>
<dbReference type="OrthoDB" id="3691091at2759"/>
<protein>
    <submittedName>
        <fullName evidence="3">Uncharacterized protein</fullName>
    </submittedName>
</protein>
<name>M2T6P4_COCSN</name>
<dbReference type="RefSeq" id="XP_007699212.1">
    <property type="nucleotide sequence ID" value="XM_007701022.1"/>
</dbReference>
<keyword evidence="2" id="KW-0732">Signal</keyword>
<dbReference type="HOGENOM" id="CLU_192605_0_0_1"/>
<dbReference type="GeneID" id="19140381"/>
<accession>M2T6P4</accession>
<reference evidence="4" key="2">
    <citation type="journal article" date="2013" name="PLoS Genet.">
        <title>Comparative genome structure, secondary metabolite, and effector coding capacity across Cochliobolus pathogens.</title>
        <authorList>
            <person name="Condon B.J."/>
            <person name="Leng Y."/>
            <person name="Wu D."/>
            <person name="Bushley K.E."/>
            <person name="Ohm R.A."/>
            <person name="Otillar R."/>
            <person name="Martin J."/>
            <person name="Schackwitz W."/>
            <person name="Grimwood J."/>
            <person name="MohdZainudin N."/>
            <person name="Xue C."/>
            <person name="Wang R."/>
            <person name="Manning V.A."/>
            <person name="Dhillon B."/>
            <person name="Tu Z.J."/>
            <person name="Steffenson B.J."/>
            <person name="Salamov A."/>
            <person name="Sun H."/>
            <person name="Lowry S."/>
            <person name="LaButti K."/>
            <person name="Han J."/>
            <person name="Copeland A."/>
            <person name="Lindquist E."/>
            <person name="Barry K."/>
            <person name="Schmutz J."/>
            <person name="Baker S.E."/>
            <person name="Ciuffetti L.M."/>
            <person name="Grigoriev I.V."/>
            <person name="Zhong S."/>
            <person name="Turgeon B.G."/>
        </authorList>
    </citation>
    <scope>NUCLEOTIDE SEQUENCE [LARGE SCALE GENOMIC DNA]</scope>
    <source>
        <strain evidence="4">ND90Pr / ATCC 201652</strain>
    </source>
</reference>
<feature type="region of interest" description="Disordered" evidence="1">
    <location>
        <begin position="21"/>
        <end position="86"/>
    </location>
</feature>
<dbReference type="KEGG" id="bsc:COCSADRAFT_61048"/>
<feature type="chain" id="PRO_5004026283" evidence="2">
    <location>
        <begin position="21"/>
        <end position="86"/>
    </location>
</feature>
<feature type="compositionally biased region" description="Low complexity" evidence="1">
    <location>
        <begin position="65"/>
        <end position="79"/>
    </location>
</feature>
<sequence>MPRSSTIWAAALFMASMSGSGPLLTTAEAMPAPGPGQAQDRPRYYFPRHVKRDDVNATAPPSPSSSPSSEQSTSGQLSSRQLDFPS</sequence>